<evidence type="ECO:0000313" key="2">
    <source>
        <dbReference type="EMBL" id="CAB4813103.1"/>
    </source>
</evidence>
<feature type="domain" description="PPIase cyclophilin-type" evidence="1">
    <location>
        <begin position="53"/>
        <end position="220"/>
    </location>
</feature>
<sequence length="221" mass="23613">MKKLISTALVIFMLPISASAAERPTSVKGCAKPTAKAHEPATLKQPTAVDKKLAKTMTINTNCGVITIALDPAAPQTVTNLATLARSKYFDGTYCHRLTTEGIYVLQCGDPSAQGNGSPGSWKGYKDENLPTKKILTYPAGTVAMANSGPNTNGSQFFLVYKDTTLPPSYTIWGKIKTGLPLLLRIEKVGAYQVDQTSGKAYYSGDGIPVQPIEIKSVSVR</sequence>
<accession>A0A6J6YXT0</accession>
<dbReference type="GO" id="GO:0003755">
    <property type="term" value="F:peptidyl-prolyl cis-trans isomerase activity"/>
    <property type="evidence" value="ECO:0007669"/>
    <property type="project" value="InterPro"/>
</dbReference>
<evidence type="ECO:0000259" key="1">
    <source>
        <dbReference type="PROSITE" id="PS50072"/>
    </source>
</evidence>
<dbReference type="InterPro" id="IPR029000">
    <property type="entry name" value="Cyclophilin-like_dom_sf"/>
</dbReference>
<proteinExistence type="predicted"/>
<dbReference type="SUPFAM" id="SSF50891">
    <property type="entry name" value="Cyclophilin-like"/>
    <property type="match status" value="1"/>
</dbReference>
<organism evidence="2">
    <name type="scientific">freshwater metagenome</name>
    <dbReference type="NCBI Taxonomy" id="449393"/>
    <lineage>
        <taxon>unclassified sequences</taxon>
        <taxon>metagenomes</taxon>
        <taxon>ecological metagenomes</taxon>
    </lineage>
</organism>
<dbReference type="Gene3D" id="2.40.100.10">
    <property type="entry name" value="Cyclophilin-like"/>
    <property type="match status" value="1"/>
</dbReference>
<dbReference type="EMBL" id="CAFAAX010000057">
    <property type="protein sequence ID" value="CAB4813103.1"/>
    <property type="molecule type" value="Genomic_DNA"/>
</dbReference>
<dbReference type="PANTHER" id="PTHR45625:SF3">
    <property type="entry name" value="PEPTIDYL-PROLYL CIS-TRANS ISOMERASE B-RELATED"/>
    <property type="match status" value="1"/>
</dbReference>
<dbReference type="InterPro" id="IPR044666">
    <property type="entry name" value="Cyclophilin_A-like"/>
</dbReference>
<name>A0A6J6YXT0_9ZZZZ</name>
<dbReference type="Pfam" id="PF00160">
    <property type="entry name" value="Pro_isomerase"/>
    <property type="match status" value="1"/>
</dbReference>
<protein>
    <submittedName>
        <fullName evidence="2">Unannotated protein</fullName>
    </submittedName>
</protein>
<reference evidence="2" key="1">
    <citation type="submission" date="2020-05" db="EMBL/GenBank/DDBJ databases">
        <authorList>
            <person name="Chiriac C."/>
            <person name="Salcher M."/>
            <person name="Ghai R."/>
            <person name="Kavagutti S V."/>
        </authorList>
    </citation>
    <scope>NUCLEOTIDE SEQUENCE</scope>
</reference>
<dbReference type="AlphaFoldDB" id="A0A6J6YXT0"/>
<dbReference type="CDD" id="cd00317">
    <property type="entry name" value="cyclophilin"/>
    <property type="match status" value="1"/>
</dbReference>
<dbReference type="PANTHER" id="PTHR45625">
    <property type="entry name" value="PEPTIDYL-PROLYL CIS-TRANS ISOMERASE-RELATED"/>
    <property type="match status" value="1"/>
</dbReference>
<dbReference type="InterPro" id="IPR002130">
    <property type="entry name" value="Cyclophilin-type_PPIase_dom"/>
</dbReference>
<gene>
    <name evidence="2" type="ORF">UFOPK3119_00557</name>
</gene>
<dbReference type="PROSITE" id="PS50072">
    <property type="entry name" value="CSA_PPIASE_2"/>
    <property type="match status" value="1"/>
</dbReference>
<dbReference type="PRINTS" id="PR00153">
    <property type="entry name" value="CSAPPISMRASE"/>
</dbReference>